<keyword evidence="2" id="KW-0812">Transmembrane</keyword>
<gene>
    <name evidence="3" type="ORF">DCAR_024346</name>
    <name evidence="4" type="ORF">DCAR_0728140</name>
</gene>
<dbReference type="Gramene" id="KZM87212">
    <property type="protein sequence ID" value="KZM87212"/>
    <property type="gene ID" value="DCAR_024346"/>
</dbReference>
<reference evidence="3" key="1">
    <citation type="journal article" date="2016" name="Nat. Genet.">
        <title>A high-quality carrot genome assembly provides new insights into carotenoid accumulation and asterid genome evolution.</title>
        <authorList>
            <person name="Iorizzo M."/>
            <person name="Ellison S."/>
            <person name="Senalik D."/>
            <person name="Zeng P."/>
            <person name="Satapoomin P."/>
            <person name="Huang J."/>
            <person name="Bowman M."/>
            <person name="Iovene M."/>
            <person name="Sanseverino W."/>
            <person name="Cavagnaro P."/>
            <person name="Yildiz M."/>
            <person name="Macko-Podgorni A."/>
            <person name="Moranska E."/>
            <person name="Grzebelus E."/>
            <person name="Grzebelus D."/>
            <person name="Ashrafi H."/>
            <person name="Zheng Z."/>
            <person name="Cheng S."/>
            <person name="Spooner D."/>
            <person name="Van Deynze A."/>
            <person name="Simon P."/>
        </authorList>
    </citation>
    <scope>NUCLEOTIDE SEQUENCE [LARGE SCALE GENOMIC DNA]</scope>
    <source>
        <tissue evidence="3">Leaf</tissue>
    </source>
</reference>
<dbReference type="GO" id="GO:0005737">
    <property type="term" value="C:cytoplasm"/>
    <property type="evidence" value="ECO:0007669"/>
    <property type="project" value="TreeGrafter"/>
</dbReference>
<dbReference type="Proteomes" id="UP000077755">
    <property type="component" value="Chromosome 7"/>
</dbReference>
<dbReference type="PANTHER" id="PTHR46050">
    <property type="entry name" value="TPR REPEAT-CONTAINING THIOREDOXIN"/>
    <property type="match status" value="1"/>
</dbReference>
<accession>A0A161ZJM1</accession>
<dbReference type="PANTHER" id="PTHR46050:SF18">
    <property type="entry name" value="TETRATRICOPEPTIDE REPEAT (TPR)-LIKE SUPERFAMILY PROTEIN"/>
    <property type="match status" value="1"/>
</dbReference>
<feature type="transmembrane region" description="Helical" evidence="2">
    <location>
        <begin position="116"/>
        <end position="136"/>
    </location>
</feature>
<dbReference type="EMBL" id="CP093349">
    <property type="protein sequence ID" value="WOH08695.1"/>
    <property type="molecule type" value="Genomic_DNA"/>
</dbReference>
<keyword evidence="5" id="KW-1185">Reference proteome</keyword>
<evidence type="ECO:0000256" key="2">
    <source>
        <dbReference type="SAM" id="Phobius"/>
    </source>
</evidence>
<name>A0A161ZJM1_DAUCS</name>
<dbReference type="InterPro" id="IPR044534">
    <property type="entry name" value="TTL1-4"/>
</dbReference>
<feature type="region of interest" description="Disordered" evidence="1">
    <location>
        <begin position="1"/>
        <end position="27"/>
    </location>
</feature>
<sequence>MHLTKSKEARTVRNRESVEEESHLAISSGADSSPQIYALKSEASLNLGKHQEAYTIIQKGPNYDANLCIQFLGTTGCSDLLTTKAQVYMAAGRQWRLLNVQRNLIQPRRQKLQHRGLWKILYYYAIVIGTLVSKFFEIRLQRSGEPGNRGLHSKGFQKALTRRLQLQFWSPQFGVLHKSCSLLAYMQYHHVVGRGYTALKDANSHQVFDNN</sequence>
<feature type="compositionally biased region" description="Basic and acidic residues" evidence="1">
    <location>
        <begin position="1"/>
        <end position="23"/>
    </location>
</feature>
<keyword evidence="2" id="KW-0472">Membrane</keyword>
<evidence type="ECO:0000313" key="5">
    <source>
        <dbReference type="Proteomes" id="UP000077755"/>
    </source>
</evidence>
<evidence type="ECO:0000313" key="3">
    <source>
        <dbReference type="EMBL" id="KZM87212.1"/>
    </source>
</evidence>
<protein>
    <submittedName>
        <fullName evidence="3">Uncharacterized protein</fullName>
    </submittedName>
</protein>
<dbReference type="AlphaFoldDB" id="A0A161ZJM1"/>
<reference evidence="4" key="2">
    <citation type="submission" date="2022-03" db="EMBL/GenBank/DDBJ databases">
        <title>Draft title - Genomic analysis of global carrot germplasm unveils the trajectory of domestication and the origin of high carotenoid orange carrot.</title>
        <authorList>
            <person name="Iorizzo M."/>
            <person name="Ellison S."/>
            <person name="Senalik D."/>
            <person name="Macko-Podgorni A."/>
            <person name="Grzebelus D."/>
            <person name="Bostan H."/>
            <person name="Rolling W."/>
            <person name="Curaba J."/>
            <person name="Simon P."/>
        </authorList>
    </citation>
    <scope>NUCLEOTIDE SEQUENCE</scope>
    <source>
        <tissue evidence="4">Leaf</tissue>
    </source>
</reference>
<evidence type="ECO:0000256" key="1">
    <source>
        <dbReference type="SAM" id="MobiDB-lite"/>
    </source>
</evidence>
<evidence type="ECO:0000313" key="4">
    <source>
        <dbReference type="EMBL" id="WOH08695.1"/>
    </source>
</evidence>
<dbReference type="EMBL" id="LNRQ01000007">
    <property type="protein sequence ID" value="KZM87212.1"/>
    <property type="molecule type" value="Genomic_DNA"/>
</dbReference>
<dbReference type="STRING" id="79200.A0A161ZJM1"/>
<keyword evidence="2" id="KW-1133">Transmembrane helix</keyword>
<organism evidence="3">
    <name type="scientific">Daucus carota subsp. sativus</name>
    <name type="common">Carrot</name>
    <dbReference type="NCBI Taxonomy" id="79200"/>
    <lineage>
        <taxon>Eukaryota</taxon>
        <taxon>Viridiplantae</taxon>
        <taxon>Streptophyta</taxon>
        <taxon>Embryophyta</taxon>
        <taxon>Tracheophyta</taxon>
        <taxon>Spermatophyta</taxon>
        <taxon>Magnoliopsida</taxon>
        <taxon>eudicotyledons</taxon>
        <taxon>Gunneridae</taxon>
        <taxon>Pentapetalae</taxon>
        <taxon>asterids</taxon>
        <taxon>campanulids</taxon>
        <taxon>Apiales</taxon>
        <taxon>Apiaceae</taxon>
        <taxon>Apioideae</taxon>
        <taxon>Scandiceae</taxon>
        <taxon>Daucinae</taxon>
        <taxon>Daucus</taxon>
        <taxon>Daucus sect. Daucus</taxon>
    </lineage>
</organism>
<proteinExistence type="predicted"/>